<protein>
    <submittedName>
        <fullName evidence="1">Uncharacterized protein</fullName>
    </submittedName>
</protein>
<name>A0ABD7ELZ4_AERJA</name>
<organism evidence="1 2">
    <name type="scientific">Aeromonas jandaei</name>
    <dbReference type="NCBI Taxonomy" id="650"/>
    <lineage>
        <taxon>Bacteria</taxon>
        <taxon>Pseudomonadati</taxon>
        <taxon>Pseudomonadota</taxon>
        <taxon>Gammaproteobacteria</taxon>
        <taxon>Aeromonadales</taxon>
        <taxon>Aeromonadaceae</taxon>
        <taxon>Aeromonas</taxon>
    </lineage>
</organism>
<gene>
    <name evidence="1" type="ORF">HQ399_07025</name>
</gene>
<accession>A0ABD7ELZ4</accession>
<dbReference type="RefSeq" id="WP_215803281.1">
    <property type="nucleotide sequence ID" value="NZ_CP053881.1"/>
</dbReference>
<evidence type="ECO:0000313" key="2">
    <source>
        <dbReference type="Proteomes" id="UP000679312"/>
    </source>
</evidence>
<sequence length="201" mass="22786">MIFRRTVPGIQLAFVVSSHHPFPAFPHSRIPAFPHSRIPAFPHSRIPAFLHSCIPAFLRSCVPAFLNSRASSYVQPERTSSDYVIWRVWPWRRTGCQQRIERADHPRAAELLPFRGRANSIADGTYGDGIGRVDEMDRAGESGEVLCEPLYPEVIAGKISRRRDKGVIKAKKPGSRISRFYQESSASHHQFTVFKGFLSSW</sequence>
<dbReference type="Proteomes" id="UP000679312">
    <property type="component" value="Chromosome"/>
</dbReference>
<evidence type="ECO:0000313" key="1">
    <source>
        <dbReference type="EMBL" id="QWL62018.1"/>
    </source>
</evidence>
<dbReference type="EMBL" id="CP053881">
    <property type="protein sequence ID" value="QWL62018.1"/>
    <property type="molecule type" value="Genomic_DNA"/>
</dbReference>
<reference evidence="1 2" key="1">
    <citation type="journal article" date="2021" name="Front. Microbiol.">
        <title>Prevalence and Genetic Analysis of Chromosomal mcr-3/7 in Aeromonas From U.S. Animal-Derived Samples.</title>
        <authorList>
            <person name="Wang Y."/>
            <person name="Hou N."/>
            <person name="Rasooly R."/>
            <person name="Gu Y."/>
            <person name="He X."/>
        </authorList>
    </citation>
    <scope>NUCLEOTIDE SEQUENCE [LARGE SCALE GENOMIC DNA]</scope>
    <source>
        <strain evidence="1 2">4608</strain>
    </source>
</reference>
<dbReference type="AlphaFoldDB" id="A0ABD7ELZ4"/>
<proteinExistence type="predicted"/>